<keyword evidence="3 8" id="KW-0812">Transmembrane</keyword>
<dbReference type="EMBL" id="CAKKLH010000302">
    <property type="protein sequence ID" value="CAH0110294.1"/>
    <property type="molecule type" value="Genomic_DNA"/>
</dbReference>
<dbReference type="InterPro" id="IPR003280">
    <property type="entry name" value="2pore_dom_K_chnl"/>
</dbReference>
<feature type="region of interest" description="Disordered" evidence="9">
    <location>
        <begin position="428"/>
        <end position="447"/>
    </location>
</feature>
<keyword evidence="4 10" id="KW-1133">Transmembrane helix</keyword>
<evidence type="ECO:0000256" key="6">
    <source>
        <dbReference type="ARBA" id="ARBA00023136"/>
    </source>
</evidence>
<dbReference type="GO" id="GO:0005886">
    <property type="term" value="C:plasma membrane"/>
    <property type="evidence" value="ECO:0007669"/>
    <property type="project" value="TreeGrafter"/>
</dbReference>
<feature type="transmembrane region" description="Helical" evidence="10">
    <location>
        <begin position="144"/>
        <end position="167"/>
    </location>
</feature>
<dbReference type="GO" id="GO:0015271">
    <property type="term" value="F:outward rectifier potassium channel activity"/>
    <property type="evidence" value="ECO:0007669"/>
    <property type="project" value="TreeGrafter"/>
</dbReference>
<feature type="transmembrane region" description="Helical" evidence="10">
    <location>
        <begin position="250"/>
        <end position="274"/>
    </location>
</feature>
<keyword evidence="13" id="KW-1185">Reference proteome</keyword>
<feature type="domain" description="Potassium channel" evidence="11">
    <location>
        <begin position="201"/>
        <end position="279"/>
    </location>
</feature>
<evidence type="ECO:0000256" key="4">
    <source>
        <dbReference type="ARBA" id="ARBA00022989"/>
    </source>
</evidence>
<evidence type="ECO:0000256" key="1">
    <source>
        <dbReference type="ARBA" id="ARBA00004141"/>
    </source>
</evidence>
<dbReference type="PANTHER" id="PTHR11003:SF338">
    <property type="entry name" value="PROTEIN CBG03693"/>
    <property type="match status" value="1"/>
</dbReference>
<evidence type="ECO:0000313" key="13">
    <source>
        <dbReference type="Proteomes" id="UP000789390"/>
    </source>
</evidence>
<dbReference type="PANTHER" id="PTHR11003">
    <property type="entry name" value="POTASSIUM CHANNEL, SUBFAMILY K"/>
    <property type="match status" value="1"/>
</dbReference>
<organism evidence="12 13">
    <name type="scientific">Daphnia galeata</name>
    <dbReference type="NCBI Taxonomy" id="27404"/>
    <lineage>
        <taxon>Eukaryota</taxon>
        <taxon>Metazoa</taxon>
        <taxon>Ecdysozoa</taxon>
        <taxon>Arthropoda</taxon>
        <taxon>Crustacea</taxon>
        <taxon>Branchiopoda</taxon>
        <taxon>Diplostraca</taxon>
        <taxon>Cladocera</taxon>
        <taxon>Anomopoda</taxon>
        <taxon>Daphniidae</taxon>
        <taxon>Daphnia</taxon>
    </lineage>
</organism>
<keyword evidence="5 8" id="KW-0406">Ion transport</keyword>
<name>A0A8J2S372_9CRUS</name>
<comment type="caution">
    <text evidence="12">The sequence shown here is derived from an EMBL/GenBank/DDBJ whole genome shotgun (WGS) entry which is preliminary data.</text>
</comment>
<comment type="similarity">
    <text evidence="8">Belongs to the two pore domain potassium channel (TC 1.A.1.8) family.</text>
</comment>
<proteinExistence type="inferred from homology"/>
<keyword evidence="2 8" id="KW-0813">Transport</keyword>
<evidence type="ECO:0000256" key="9">
    <source>
        <dbReference type="SAM" id="MobiDB-lite"/>
    </source>
</evidence>
<evidence type="ECO:0000256" key="3">
    <source>
        <dbReference type="ARBA" id="ARBA00022692"/>
    </source>
</evidence>
<dbReference type="AlphaFoldDB" id="A0A8J2S372"/>
<evidence type="ECO:0000313" key="12">
    <source>
        <dbReference type="EMBL" id="CAH0110294.1"/>
    </source>
</evidence>
<evidence type="ECO:0000256" key="8">
    <source>
        <dbReference type="RuleBase" id="RU003857"/>
    </source>
</evidence>
<dbReference type="OrthoDB" id="297496at2759"/>
<keyword evidence="7 8" id="KW-0407">Ion channel</keyword>
<evidence type="ECO:0000256" key="7">
    <source>
        <dbReference type="ARBA" id="ARBA00023303"/>
    </source>
</evidence>
<feature type="transmembrane region" description="Helical" evidence="10">
    <location>
        <begin position="7"/>
        <end position="27"/>
    </location>
</feature>
<comment type="subcellular location">
    <subcellularLocation>
        <location evidence="1">Membrane</location>
        <topology evidence="1">Multi-pass membrane protein</topology>
    </subcellularLocation>
</comment>
<gene>
    <name evidence="12" type="ORF">DGAL_LOCUS13857</name>
</gene>
<dbReference type="PRINTS" id="PR01333">
    <property type="entry name" value="2POREKCHANEL"/>
</dbReference>
<evidence type="ECO:0000259" key="11">
    <source>
        <dbReference type="Pfam" id="PF07885"/>
    </source>
</evidence>
<feature type="transmembrane region" description="Helical" evidence="10">
    <location>
        <begin position="90"/>
        <end position="111"/>
    </location>
</feature>
<evidence type="ECO:0000256" key="10">
    <source>
        <dbReference type="SAM" id="Phobius"/>
    </source>
</evidence>
<sequence length="520" mass="58697">MGWKSSVIIHLGFWFYLVGGGAVYYYIEDPSYHLPPQPKLENYITNIALSVPLEPKYSAVWNKVVRDSCNDLTNSGKSEENGSQNVAWEFSSALFLCMTILTTIGCVLLFITPLHFICEVNFVDLCLSYGNFSPKSSGGKVFCIFYGLIGIPICGVFLATTSDYFSNSFLHLYERRRHKLQKDKWHDIFIAAVIFLLPGLAVFLFIPAAIFTYLEDWSYLDATYFSFMTLTTIGFGDIVVAQETNYPQLWLYRICCIFWVMLGIAYWAIIISFITKALRSKKLRQKWAETSHALSVQAHEMRRAVKQLSTNDLNGNAFIALKSKAAFDFALQLTGSMGNVRAELDRQPLPGIATAFKPTGTAGRGLLALMELSIKTLGHMKEQRKLSFNESAPVAVLAEEEVQTSPQINIYSRQTLINCQSSSMDSGFGDDEISTSRRATPCHSRQLSKTNSDISVYKAEKAKRNENKWNCMSRSQTQPELERQTSFTERQPELRDLLMEAILIIEEAEIKGTPLNQLQT</sequence>
<dbReference type="GO" id="GO:0022841">
    <property type="term" value="F:potassium ion leak channel activity"/>
    <property type="evidence" value="ECO:0007669"/>
    <property type="project" value="TreeGrafter"/>
</dbReference>
<dbReference type="Pfam" id="PF07885">
    <property type="entry name" value="Ion_trans_2"/>
    <property type="match status" value="2"/>
</dbReference>
<reference evidence="12" key="1">
    <citation type="submission" date="2021-11" db="EMBL/GenBank/DDBJ databases">
        <authorList>
            <person name="Schell T."/>
        </authorList>
    </citation>
    <scope>NUCLEOTIDE SEQUENCE</scope>
    <source>
        <strain evidence="12">M5</strain>
    </source>
</reference>
<dbReference type="Gene3D" id="1.10.287.70">
    <property type="match status" value="1"/>
</dbReference>
<feature type="transmembrane region" description="Helical" evidence="10">
    <location>
        <begin position="188"/>
        <end position="214"/>
    </location>
</feature>
<feature type="domain" description="Potassium channel" evidence="11">
    <location>
        <begin position="129"/>
        <end position="166"/>
    </location>
</feature>
<dbReference type="Proteomes" id="UP000789390">
    <property type="component" value="Unassembled WGS sequence"/>
</dbReference>
<evidence type="ECO:0000256" key="5">
    <source>
        <dbReference type="ARBA" id="ARBA00023065"/>
    </source>
</evidence>
<dbReference type="SUPFAM" id="SSF81324">
    <property type="entry name" value="Voltage-gated potassium channels"/>
    <property type="match status" value="2"/>
</dbReference>
<dbReference type="GO" id="GO:0030322">
    <property type="term" value="P:stabilization of membrane potential"/>
    <property type="evidence" value="ECO:0007669"/>
    <property type="project" value="TreeGrafter"/>
</dbReference>
<evidence type="ECO:0000256" key="2">
    <source>
        <dbReference type="ARBA" id="ARBA00022448"/>
    </source>
</evidence>
<accession>A0A8J2S372</accession>
<dbReference type="InterPro" id="IPR013099">
    <property type="entry name" value="K_chnl_dom"/>
</dbReference>
<keyword evidence="6 10" id="KW-0472">Membrane</keyword>
<protein>
    <recommendedName>
        <fullName evidence="11">Potassium channel domain-containing protein</fullName>
    </recommendedName>
</protein>